<evidence type="ECO:0000313" key="2">
    <source>
        <dbReference type="EMBL" id="VFK28114.1"/>
    </source>
</evidence>
<keyword evidence="1" id="KW-0732">Signal</keyword>
<dbReference type="EMBL" id="CAADFQ010000038">
    <property type="protein sequence ID" value="VFK32921.1"/>
    <property type="molecule type" value="Genomic_DNA"/>
</dbReference>
<protein>
    <submittedName>
        <fullName evidence="2">Uncharacterized protein</fullName>
    </submittedName>
</protein>
<dbReference type="EMBL" id="CAADFO010000033">
    <property type="protein sequence ID" value="VFK28114.1"/>
    <property type="molecule type" value="Genomic_DNA"/>
</dbReference>
<reference evidence="2" key="1">
    <citation type="submission" date="2019-02" db="EMBL/GenBank/DDBJ databases">
        <authorList>
            <person name="Gruber-Vodicka R. H."/>
            <person name="Seah K. B. B."/>
        </authorList>
    </citation>
    <scope>NUCLEOTIDE SEQUENCE</scope>
    <source>
        <strain evidence="2">BECK_BZ197</strain>
        <strain evidence="3">BECK_BZ199</strain>
    </source>
</reference>
<name>A0A450XFV8_9GAMM</name>
<evidence type="ECO:0000313" key="3">
    <source>
        <dbReference type="EMBL" id="VFK32921.1"/>
    </source>
</evidence>
<sequence length="257" mass="28473">MKNRYLIFLLALLLSIFTGVNAKNNNIAVITNSITKVCDKPENAGSYWDIRVKSDGDAAIKFKSVDLDAVGEVDFSKVEWDGIRKTIEDSKDYRACARELTPLFIERFKPVIEEQKTKKSSKRTLGGVKLQQFGAGVSVTLDACEKKAGAVTCHFTTRAGDADAEFIIYDGSAMYDQAGHKFNSNYASIANFHGALGSITGELIKGLDTKVSIRFGNVRPEAVAVSKVMIISKVEMNGSYKWVTFEFRNVKIRLDME</sequence>
<organism evidence="2">
    <name type="scientific">Candidatus Kentrum sp. MB</name>
    <dbReference type="NCBI Taxonomy" id="2138164"/>
    <lineage>
        <taxon>Bacteria</taxon>
        <taxon>Pseudomonadati</taxon>
        <taxon>Pseudomonadota</taxon>
        <taxon>Gammaproteobacteria</taxon>
        <taxon>Candidatus Kentrum</taxon>
    </lineage>
</organism>
<dbReference type="AlphaFoldDB" id="A0A450XFV8"/>
<gene>
    <name evidence="2" type="ORF">BECKMB1821G_GA0114241_103313</name>
    <name evidence="3" type="ORF">BECKMB1821I_GA0114274_103812</name>
</gene>
<proteinExistence type="predicted"/>
<feature type="signal peptide" evidence="1">
    <location>
        <begin position="1"/>
        <end position="22"/>
    </location>
</feature>
<accession>A0A450XFV8</accession>
<evidence type="ECO:0000256" key="1">
    <source>
        <dbReference type="SAM" id="SignalP"/>
    </source>
</evidence>
<feature type="chain" id="PRO_5036113503" evidence="1">
    <location>
        <begin position="23"/>
        <end position="257"/>
    </location>
</feature>